<keyword evidence="1" id="KW-1133">Transmembrane helix</keyword>
<dbReference type="eggNOG" id="ENOG5033BSP">
    <property type="taxonomic scope" value="Bacteria"/>
</dbReference>
<dbReference type="Proteomes" id="UP000002008">
    <property type="component" value="Chromosome"/>
</dbReference>
<dbReference type="InParanoid" id="A9WAG9"/>
<dbReference type="HOGENOM" id="CLU_192036_0_0_0"/>
<dbReference type="PATRIC" id="fig|324602.8.peg.4026"/>
<accession>A9WAG9</accession>
<dbReference type="STRING" id="324602.Caur_3575"/>
<dbReference type="EMBL" id="CP000909">
    <property type="protein sequence ID" value="ABY36759.1"/>
    <property type="molecule type" value="Genomic_DNA"/>
</dbReference>
<evidence type="ECO:0008006" key="4">
    <source>
        <dbReference type="Google" id="ProtNLM"/>
    </source>
</evidence>
<evidence type="ECO:0000313" key="3">
    <source>
        <dbReference type="Proteomes" id="UP000002008"/>
    </source>
</evidence>
<organism evidence="2 3">
    <name type="scientific">Chloroflexus aurantiacus (strain ATCC 29366 / DSM 635 / J-10-fl)</name>
    <dbReference type="NCBI Taxonomy" id="324602"/>
    <lineage>
        <taxon>Bacteria</taxon>
        <taxon>Bacillati</taxon>
        <taxon>Chloroflexota</taxon>
        <taxon>Chloroflexia</taxon>
        <taxon>Chloroflexales</taxon>
        <taxon>Chloroflexineae</taxon>
        <taxon>Chloroflexaceae</taxon>
        <taxon>Chloroflexus</taxon>
    </lineage>
</organism>
<keyword evidence="1" id="KW-0812">Transmembrane</keyword>
<dbReference type="AlphaFoldDB" id="A9WAG9"/>
<feature type="transmembrane region" description="Helical" evidence="1">
    <location>
        <begin position="55"/>
        <end position="74"/>
    </location>
</feature>
<keyword evidence="1" id="KW-0472">Membrane</keyword>
<dbReference type="KEGG" id="cau:Caur_3575"/>
<name>A9WAG9_CHLAA</name>
<proteinExistence type="predicted"/>
<dbReference type="EnsemblBacteria" id="ABY36759">
    <property type="protein sequence ID" value="ABY36759"/>
    <property type="gene ID" value="Caur_3575"/>
</dbReference>
<keyword evidence="3" id="KW-1185">Reference proteome</keyword>
<reference evidence="3" key="1">
    <citation type="journal article" date="2011" name="BMC Genomics">
        <title>Complete genome sequence of the filamentous anoxygenic phototrophic bacterium Chloroflexus aurantiacus.</title>
        <authorList>
            <person name="Tang K.H."/>
            <person name="Barry K."/>
            <person name="Chertkov O."/>
            <person name="Dalin E."/>
            <person name="Han C.S."/>
            <person name="Hauser L.J."/>
            <person name="Honchak B.M."/>
            <person name="Karbach L.E."/>
            <person name="Land M.L."/>
            <person name="Lapidus A."/>
            <person name="Larimer F.W."/>
            <person name="Mikhailova N."/>
            <person name="Pitluck S."/>
            <person name="Pierson B.K."/>
            <person name="Blankenship R.E."/>
        </authorList>
    </citation>
    <scope>NUCLEOTIDE SEQUENCE [LARGE SCALE GENOMIC DNA]</scope>
    <source>
        <strain evidence="3">ATCC 29366 / DSM 635 / J-10-fl</strain>
    </source>
</reference>
<protein>
    <recommendedName>
        <fullName evidence="4">PD-(D/E)XK endonuclease-like domain-containing protein</fullName>
    </recommendedName>
</protein>
<sequence length="75" mass="8530">MEIIRASEIGEYYYCARSWWLRRVAGIEPDGAERRALGTIGHIRHGRLVNASQRLLWIGVVLLLGGAGLVWWAIR</sequence>
<evidence type="ECO:0000256" key="1">
    <source>
        <dbReference type="SAM" id="Phobius"/>
    </source>
</evidence>
<gene>
    <name evidence="2" type="ordered locus">Caur_3575</name>
</gene>
<dbReference type="RefSeq" id="WP_012259412.1">
    <property type="nucleotide sequence ID" value="NC_010175.1"/>
</dbReference>
<evidence type="ECO:0000313" key="2">
    <source>
        <dbReference type="EMBL" id="ABY36759.1"/>
    </source>
</evidence>